<name>A0ABR3Z1V1_9PEZI</name>
<keyword evidence="3" id="KW-1185">Reference proteome</keyword>
<evidence type="ECO:0000313" key="3">
    <source>
        <dbReference type="Proteomes" id="UP001583186"/>
    </source>
</evidence>
<feature type="region of interest" description="Disordered" evidence="1">
    <location>
        <begin position="37"/>
        <end position="84"/>
    </location>
</feature>
<organism evidence="2 3">
    <name type="scientific">Sporothrix stenoceras</name>
    <dbReference type="NCBI Taxonomy" id="5173"/>
    <lineage>
        <taxon>Eukaryota</taxon>
        <taxon>Fungi</taxon>
        <taxon>Dikarya</taxon>
        <taxon>Ascomycota</taxon>
        <taxon>Pezizomycotina</taxon>
        <taxon>Sordariomycetes</taxon>
        <taxon>Sordariomycetidae</taxon>
        <taxon>Ophiostomatales</taxon>
        <taxon>Ophiostomataceae</taxon>
        <taxon>Sporothrix</taxon>
    </lineage>
</organism>
<accession>A0ABR3Z1V1</accession>
<dbReference type="Proteomes" id="UP001583186">
    <property type="component" value="Unassembled WGS sequence"/>
</dbReference>
<dbReference type="EMBL" id="JAWCUI010000032">
    <property type="protein sequence ID" value="KAL1894571.1"/>
    <property type="molecule type" value="Genomic_DNA"/>
</dbReference>
<gene>
    <name evidence="2" type="primary">PMA1_1</name>
    <name evidence="2" type="ORF">Sste5346_005806</name>
</gene>
<feature type="compositionally biased region" description="Basic residues" evidence="1">
    <location>
        <begin position="68"/>
        <end position="79"/>
    </location>
</feature>
<proteinExistence type="predicted"/>
<feature type="compositionally biased region" description="Basic and acidic residues" evidence="1">
    <location>
        <begin position="48"/>
        <end position="63"/>
    </location>
</feature>
<comment type="caution">
    <text evidence="2">The sequence shown here is derived from an EMBL/GenBank/DDBJ whole genome shotgun (WGS) entry which is preliminary data.</text>
</comment>
<protein>
    <submittedName>
        <fullName evidence="2">Plasma membrane H+-ATPase</fullName>
    </submittedName>
</protein>
<evidence type="ECO:0000256" key="1">
    <source>
        <dbReference type="SAM" id="MobiDB-lite"/>
    </source>
</evidence>
<evidence type="ECO:0000313" key="2">
    <source>
        <dbReference type="EMBL" id="KAL1894571.1"/>
    </source>
</evidence>
<sequence>MPAPFVFPGHYWDEAKGKFFKIEATTTAPEGAAWSQDHVAFQQSQQRNAEEHRRRQERSEEVWSSHGRSAKRRNRRGRHRPDGQPVDAIYSFLAQHPTGIDDDAAYVVKSKRFLTQYPILAHEMASAGLPGSATVGVGRIPGLPHAAIAASTYGCELEFKGAVPVIDEDFTMMLDSQMFNPNRRDQWAAMGTVPGRRMARPFTIGRGRPSILSHTKITAMYVHGEEQPPGMGIIYTNYSMGVLDTIKGQYAMVDEDE</sequence>
<reference evidence="2 3" key="1">
    <citation type="journal article" date="2024" name="IMA Fungus">
        <title>IMA Genome - F19 : A genome assembly and annotation guide to empower mycologists, including annotated draft genome sequences of Ceratocystis pirilliformis, Diaporthe australafricana, Fusarium ophioides, Paecilomyces lecythidis, and Sporothrix stenoceras.</title>
        <authorList>
            <person name="Aylward J."/>
            <person name="Wilson A.M."/>
            <person name="Visagie C.M."/>
            <person name="Spraker J."/>
            <person name="Barnes I."/>
            <person name="Buitendag C."/>
            <person name="Ceriani C."/>
            <person name="Del Mar Angel L."/>
            <person name="du Plessis D."/>
            <person name="Fuchs T."/>
            <person name="Gasser K."/>
            <person name="Kramer D."/>
            <person name="Li W."/>
            <person name="Munsamy K."/>
            <person name="Piso A."/>
            <person name="Price J.L."/>
            <person name="Sonnekus B."/>
            <person name="Thomas C."/>
            <person name="van der Nest A."/>
            <person name="van Dijk A."/>
            <person name="van Heerden A."/>
            <person name="van Vuuren N."/>
            <person name="Yilmaz N."/>
            <person name="Duong T.A."/>
            <person name="van der Merwe N.A."/>
            <person name="Wingfield M.J."/>
            <person name="Wingfield B.D."/>
        </authorList>
    </citation>
    <scope>NUCLEOTIDE SEQUENCE [LARGE SCALE GENOMIC DNA]</scope>
    <source>
        <strain evidence="2 3">CMW 5346</strain>
    </source>
</reference>